<evidence type="ECO:0000256" key="1">
    <source>
        <dbReference type="ARBA" id="ARBA00009986"/>
    </source>
</evidence>
<evidence type="ECO:0000256" key="2">
    <source>
        <dbReference type="ARBA" id="ARBA00023002"/>
    </source>
</evidence>
<evidence type="ECO:0000313" key="5">
    <source>
        <dbReference type="EMBL" id="KAL3320521.1"/>
    </source>
</evidence>
<keyword evidence="2" id="KW-0560">Oxidoreductase</keyword>
<dbReference type="AlphaFoldDB" id="A0ABD2QLW1"/>
<feature type="domain" description="Aldehyde dehydrogenase" evidence="4">
    <location>
        <begin position="163"/>
        <end position="570"/>
    </location>
</feature>
<dbReference type="PROSITE" id="PS00070">
    <property type="entry name" value="ALDEHYDE_DEHYDR_CYS"/>
    <property type="match status" value="1"/>
</dbReference>
<dbReference type="PANTHER" id="PTHR43570:SF16">
    <property type="entry name" value="ALDEHYDE DEHYDROGENASE TYPE III, ISOFORM Q"/>
    <property type="match status" value="1"/>
</dbReference>
<evidence type="ECO:0000259" key="4">
    <source>
        <dbReference type="Pfam" id="PF00171"/>
    </source>
</evidence>
<dbReference type="FunFam" id="3.40.309.10:FF:000003">
    <property type="entry name" value="Aldehyde dehydrogenase"/>
    <property type="match status" value="1"/>
</dbReference>
<dbReference type="FunFam" id="3.40.605.10:FF:000004">
    <property type="entry name" value="Aldehyde dehydrogenase"/>
    <property type="match status" value="1"/>
</dbReference>
<dbReference type="GO" id="GO:0016620">
    <property type="term" value="F:oxidoreductase activity, acting on the aldehyde or oxo group of donors, NAD or NADP as acceptor"/>
    <property type="evidence" value="ECO:0007669"/>
    <property type="project" value="UniProtKB-ARBA"/>
</dbReference>
<evidence type="ECO:0000313" key="6">
    <source>
        <dbReference type="Proteomes" id="UP001626550"/>
    </source>
</evidence>
<comment type="similarity">
    <text evidence="1">Belongs to the aldehyde dehydrogenase family.</text>
</comment>
<dbReference type="InterPro" id="IPR016162">
    <property type="entry name" value="Ald_DH_N"/>
</dbReference>
<keyword evidence="6" id="KW-1185">Reference proteome</keyword>
<dbReference type="InterPro" id="IPR016163">
    <property type="entry name" value="Ald_DH_C"/>
</dbReference>
<keyword evidence="3" id="KW-0520">NAD</keyword>
<dbReference type="Gene3D" id="3.40.309.10">
    <property type="entry name" value="Aldehyde Dehydrogenase, Chain A, domain 2"/>
    <property type="match status" value="1"/>
</dbReference>
<organism evidence="5 6">
    <name type="scientific">Cichlidogyrus casuarinus</name>
    <dbReference type="NCBI Taxonomy" id="1844966"/>
    <lineage>
        <taxon>Eukaryota</taxon>
        <taxon>Metazoa</taxon>
        <taxon>Spiralia</taxon>
        <taxon>Lophotrochozoa</taxon>
        <taxon>Platyhelminthes</taxon>
        <taxon>Monogenea</taxon>
        <taxon>Monopisthocotylea</taxon>
        <taxon>Dactylogyridea</taxon>
        <taxon>Ancyrocephalidae</taxon>
        <taxon>Cichlidogyrus</taxon>
    </lineage>
</organism>
<dbReference type="PANTHER" id="PTHR43570">
    <property type="entry name" value="ALDEHYDE DEHYDROGENASE"/>
    <property type="match status" value="1"/>
</dbReference>
<gene>
    <name evidence="5" type="primary">ALDH3A2</name>
    <name evidence="5" type="ORF">Ciccas_000785</name>
</gene>
<dbReference type="Gene3D" id="3.40.605.10">
    <property type="entry name" value="Aldehyde Dehydrogenase, Chain A, domain 1"/>
    <property type="match status" value="1"/>
</dbReference>
<dbReference type="InterPro" id="IPR016160">
    <property type="entry name" value="Ald_DH_CS_CYS"/>
</dbReference>
<sequence>MDGINSIKIEEDTIKLLIKENAVLTEAYSQYKYFNQINSLTKTMRASVDCQVPLEPISDYINRDLISQLKEGEKLRHALQNDFTSMLSCADYLKFTELRKKASFVFNRTQIFDIWLDFVLSLPSTSRDQQQKITFDNGSKSILAHLLTAQVLRANFKGGVLRTIGERKKYLKQMYDMMEHHEEEFIEALRKDLNKPKYEAYLCELSQLKAEISHINNNMDSWLMDEKVPRSFLFLMDNSYIQRQPFGLCLILGAWNYPVNLSLLALVGAIAAGNVVLLKPSELAPATESLLAELIPRYLDDVCKVFKGGPTETNQLLQDTRFDMIFYTGGTRVGKLIMAEAAKHLTPVVLELGGKCPTYVDKGVDIDMAASRISWGKFINCGQTCLAPDYILCHEAVYEEFLKAVAIKVEDFYGRNALKSPDYARIVNKNHVQRIQKLIQQTNGKIVCGGDVNEEQKFVAPTVVRDVKPDDVLMQDELFAPIMPVLKVSGPADAIDLVNEKEKPLAVYVFTMNKTVNDLWLTETSSGGFMQNDCIIHISNCHLPFGGVGNSGMGSYHGKYSIECFSHKRAVVNKSTVRSVDFLRMPPYNANSESWGRWFTKSKMSNGSYCCIM</sequence>
<evidence type="ECO:0000256" key="3">
    <source>
        <dbReference type="ARBA" id="ARBA00023027"/>
    </source>
</evidence>
<reference evidence="5 6" key="1">
    <citation type="submission" date="2024-11" db="EMBL/GenBank/DDBJ databases">
        <title>Adaptive evolution of stress response genes in parasites aligns with host niche diversity.</title>
        <authorList>
            <person name="Hahn C."/>
            <person name="Resl P."/>
        </authorList>
    </citation>
    <scope>NUCLEOTIDE SEQUENCE [LARGE SCALE GENOMIC DNA]</scope>
    <source>
        <strain evidence="5">EGGRZ-B1_66</strain>
        <tissue evidence="5">Body</tissue>
    </source>
</reference>
<dbReference type="InterPro" id="IPR015590">
    <property type="entry name" value="Aldehyde_DH_dom"/>
</dbReference>
<accession>A0ABD2QLW1</accession>
<dbReference type="EMBL" id="JBJKFK010000046">
    <property type="protein sequence ID" value="KAL3320521.1"/>
    <property type="molecule type" value="Genomic_DNA"/>
</dbReference>
<dbReference type="SUPFAM" id="SSF53720">
    <property type="entry name" value="ALDH-like"/>
    <property type="match status" value="1"/>
</dbReference>
<comment type="caution">
    <text evidence="5">The sequence shown here is derived from an EMBL/GenBank/DDBJ whole genome shotgun (WGS) entry which is preliminary data.</text>
</comment>
<name>A0ABD2QLW1_9PLAT</name>
<dbReference type="InterPro" id="IPR012394">
    <property type="entry name" value="Aldehyde_DH_NAD(P)"/>
</dbReference>
<protein>
    <submittedName>
        <fullName evidence="5">Aldehyde dehydrogenase 3, member A2</fullName>
    </submittedName>
</protein>
<dbReference type="Pfam" id="PF00171">
    <property type="entry name" value="Aldedh"/>
    <property type="match status" value="1"/>
</dbReference>
<dbReference type="InterPro" id="IPR016161">
    <property type="entry name" value="Ald_DH/histidinol_DH"/>
</dbReference>
<dbReference type="Proteomes" id="UP001626550">
    <property type="component" value="Unassembled WGS sequence"/>
</dbReference>
<proteinExistence type="inferred from homology"/>